<organism evidence="5 6">
    <name type="scientific">Fusobacterium vincentii 3_1_36A2</name>
    <dbReference type="NCBI Taxonomy" id="469604"/>
    <lineage>
        <taxon>Bacteria</taxon>
        <taxon>Fusobacteriati</taxon>
        <taxon>Fusobacteriota</taxon>
        <taxon>Fusobacteriia</taxon>
        <taxon>Fusobacteriales</taxon>
        <taxon>Fusobacteriaceae</taxon>
        <taxon>Fusobacterium</taxon>
    </lineage>
</organism>
<evidence type="ECO:0000256" key="1">
    <source>
        <dbReference type="SAM" id="Coils"/>
    </source>
</evidence>
<dbReference type="eggNOG" id="COG3210">
    <property type="taxonomic scope" value="Bacteria"/>
</dbReference>
<evidence type="ECO:0000259" key="4">
    <source>
        <dbReference type="SMART" id="SM00912"/>
    </source>
</evidence>
<dbReference type="Gene3D" id="2.160.20.10">
    <property type="entry name" value="Single-stranded right-handed beta-helix, Pectin lyase-like"/>
    <property type="match status" value="1"/>
</dbReference>
<dbReference type="STRING" id="469604.HMPREF0946_02206"/>
<dbReference type="KEGG" id="fnc:HMPREF0946_02206"/>
<dbReference type="InterPro" id="IPR008619">
    <property type="entry name" value="Filamentous_hemagglutn_rpt"/>
</dbReference>
<reference evidence="5 6" key="1">
    <citation type="submission" date="2013-08" db="EMBL/GenBank/DDBJ databases">
        <title>The Genome Sequence of Fusobacterium sp. 3_1_36A2.</title>
        <authorList>
            <consortium name="The Broad Institute Genome Sequencing Platform"/>
            <person name="Earl A."/>
            <person name="Ward D."/>
            <person name="Feldgarden M."/>
            <person name="Gevers D."/>
            <person name="Strauss J."/>
            <person name="White A."/>
            <person name="Allen-Vercoe E."/>
            <person name="Walker B."/>
            <person name="Young S.K."/>
            <person name="Zeng Q."/>
            <person name="Gargeya S."/>
            <person name="Fitzgerald M."/>
            <person name="Haas B."/>
            <person name="Abouelleil A."/>
            <person name="Alvarado L."/>
            <person name="Arachchi H.M."/>
            <person name="Berlin A.M."/>
            <person name="Chapman S.B."/>
            <person name="Goldberg J."/>
            <person name="Griggs A."/>
            <person name="Gujja S."/>
            <person name="Hansen M."/>
            <person name="Howarth C."/>
            <person name="Imamovic A."/>
            <person name="Larimer J."/>
            <person name="McCowen C."/>
            <person name="Montmayeur A."/>
            <person name="Murphy C."/>
            <person name="Neiman D."/>
            <person name="Pearson M."/>
            <person name="Priest M."/>
            <person name="Roberts A."/>
            <person name="Saif S."/>
            <person name="Shea T."/>
            <person name="Sisk P."/>
            <person name="Sykes S."/>
            <person name="Wortman J."/>
            <person name="Nusbaum C."/>
            <person name="Birren B."/>
        </authorList>
    </citation>
    <scope>NUCLEOTIDE SEQUENCE [LARGE SCALE GENOMIC DNA]</scope>
    <source>
        <strain evidence="5 6">3_1_36A2</strain>
    </source>
</reference>
<feature type="compositionally biased region" description="Polar residues" evidence="2">
    <location>
        <begin position="2189"/>
        <end position="2199"/>
    </location>
</feature>
<feature type="domain" description="Filamentous haemagglutinin FhaB/tRNA nuclease CdiA-like TPS" evidence="4">
    <location>
        <begin position="43"/>
        <end position="165"/>
    </location>
</feature>
<dbReference type="SUPFAM" id="SSF51126">
    <property type="entry name" value="Pectin lyase-like"/>
    <property type="match status" value="1"/>
</dbReference>
<dbReference type="RefSeq" id="WP_020975199.1">
    <property type="nucleotide sequence ID" value="NC_022196.1"/>
</dbReference>
<sequence>MRNKFFRKLISIVFLLIYNVQIFAANLVVDPNSNYNTKLDESANGVPIVNISTPNKNGISINEFNEYNIDEKGQILNNADNIGRSHLGGLINANPNLAPNQAANLIILQVNGSNRSQIEGYLEALSRERVDVILSNENGLYINNGGTINIKNFTATTGRVNLKDGDFIGIDVERGNIVIGPKGMDGTNANYVELIAKTLELRGNVVTNDLKVVTGSNKIDKKGNITEKNAKGDIAIDARNLGGMYANRIKIISTDKGAGVNSDAFIVSKNSKLEITADGKIKVNKVQGKGIDIKGKEYEQKDLAYSDEGISINADKIKLSGTGTQANKQINLNGTVENSATIYTKEGIKTKGLTNTGIVQAINKIEVEGNLTNKGEILTNSNLTAKDTISTKKLIAKNGISVNKLENSGIIATDKKLDIKGNLINSGEVQAIDNISVSENVNNNGKILTNNSFSAKNTITTKKLIAKEGITTDKLENKGIVATEKNLNINKDLINSGNIQAIGKISVAENTNNIGEILTNSSFTSKNLKTTNKLMTKDDINISKLENSGKVISNKKLNVDGSLINSGEIQTLDNINIKENIVNSGDILTNGTLTSKDVKNDKVISVSKDISIDKLENSGKVSTAKKLDINKNLVNSGDIQAVENITVANNVLNKGTILTNGSFTSKDIKNEKELSANKDISVSKLENSGNIVSNSKININGVLTNTGELKTLDSITVSGDTTNNGSILTNKNFVTFDLINNKKLIAKEKIDIKNLKNTGTIASGNKFTVNGNLENTNSIETTKFDITGNKLTNSGSIKADNITTNVANITNDGKILSFNNISFSNAQNIRNTNEIIALKEIKANNTNLVNSGNIASNEKLLLNSSNITNTNKIASSTIEMQNNKKFDNTGEIIGNNVTLTTTNDINLIGKLHGAQSLTISGNNITNNGKTTGTGITTITANNFTNNRELSAQTLTVTATGDVVNNSELNGGTVSISGNNIQNNDLIAAAGDLTLTATNKVDNKSGKTIFAGGKLSITGKEIKNNKNSELLGTNIELTADKVRNEVGTIKAFYDITIKTDKFENIGEVKDLDKYESYYETWDGKKLSESEINDWKRYYSENSSKTSGHHSGRAIREDQKNAFERISKNVENDKYKSLLFPKYKKLMEGYLGNEGEYTEKTGTTKIQDIPLKGKVRSLGKTEYGKVLAGGNITIEGKNAGNANEVLNKDSIISAGNTVKINTNKLENIVSIGEKVQVKTGQESMFVKYQREKRKRRRDKLRMEVTYTRDLIDLNQFAYVTGSPSVIEGKNVLINNLVKQQIDDANGKINEGKENKVIREEREVFTGIKKDIKEEKIDPNKNISNLNEFNVKDELKKYGNVGTDGAIYNGNSGINGQIAGNTKVIDEIIKNGKIDTDASLSSALFIKSVSPDSKYVMETRLKYIDQKRFFGSDYFLSRVGYEDKWNRVRRLGDAYYENELIERSITEKLGTRFLNGKEISAKDLMDNAAEEAKKNGLAIGKALTKEQIAKLDKDIVWYEYQNVDGIQVLAPKVYLSQNTLKNLNTDTRSRITGLENTYVRTGNLENTGLIGGYGNTYVEAKEVNNRTLGNQLAEIRGNKTTIIAQNNINNIGARISGNESLNLVAINGDIVNKSTVEKVEFNNGEFDRSKLTRIDSVGEIVSNNNLNILTNNYTSIGAVTQAKDLDIHVTKNVNILSQQASGEQKFGKDDSQYNYYGFERNIGSVVKAENLNTTASNLNISGSAVTTKTANLNVDKLNIESKVDKEDEIRKSSYKSLLKSGSKKETIHNEENSAGSLYVENKGTIKGDVNLVGSNLVLGDNSFVGGKVTTDSRELHSSYSLEEKKKGFSGSIGSGGFSVGYGKSESKLKEKDLTNAKSNLILGDGTTLNKGADITATNLIHGNISINNGDVKFGARKDVKDVETSSKSSGINLSLKIKSGALDRAKQGVDSFKQMKSGDILGGIASSTNTVTGVVQGLSSNITKKDGSKATLKDIKDGDFKVNNNFYANAGVNLGFNKSSSESKSHNEFGVVTTIKGKDKNSSITYNNVKNITYVGTQAQNTKFIYNNVENITKKAVELNNYSSSSSKSSGISAGVTINYNNGFQAEANAVNISASKSNMNTNGTNFQNGKFVNVDEVHNNTKNMTLSGFNQEGGTVTGNIQNLTIESKQNTSTTTGSTKGGSLSIAPNGMPSGSANYSQTNGERKVVDSPTTFLIGDGSNLKVGKVENTAGAIGATGSGKLSIDEYVGHNLENVDKSKTVGGSVGISTSGINSIGINYNDRKQEGITKNTVIGNVEIGKSSGDEINKDLASMTEVTKDRKFETNVNIESQTIKYALNPESFKEDLQIALIEGKATGRTVVKTIDNMINGDKSQDIGEAERRSLIEIKEAIVRVQTAPAMDIIAKEDLTDKNVQKELGVEIEKFDPNDPTLSEKVRERLNELKAEGKEIVAFYDKKTGKIFINQNAKDEEVRASIAREYKIKEDLELGRGKANDKGQLRSTVAGEIAYDEIKNRLKKGDKNPISASRFDVAKMDKDSEVTSDKYTDYLEADLKKAGTYVKYSLIEGYHDFGLWFLSSENRKKHYAESDKIQENFKNDLKAINKELEEALAKEERAKKLLPIIEMELSRAKNPYVKRALKSYGKYLEKQSNTDNTFVFNTYKGAGIGLAQGTIEFYAAEAVGTTTVTSVGISMLFRGDTRIETPKENEKNSYIPKENRITIAYSDALKLKKRFTDYYSDRMGYYNILGLVENDGIPRNTSTLENDPRISEDIVRYYNGEKTKLENKGYVVGNIIGNIAGYKLASEGAFYKNNSTYNPVQNDLSSDTTRVGRWMSEEEYKKMLETGKVQMSQADITHVANPADINAFKGAKKGSIYVEFDVKTKVISPGGNENWGIISGPNSIRNRFYKQKGLSTIEEIPDAYNIEIKGRK</sequence>
<dbReference type="InterPro" id="IPR012334">
    <property type="entry name" value="Pectin_lyas_fold"/>
</dbReference>
<dbReference type="Pfam" id="PF05594">
    <property type="entry name" value="Fil_haemagg"/>
    <property type="match status" value="4"/>
</dbReference>
<dbReference type="Pfam" id="PF13332">
    <property type="entry name" value="Fil_haemagg_2"/>
    <property type="match status" value="2"/>
</dbReference>
<dbReference type="Pfam" id="PF05860">
    <property type="entry name" value="TPS"/>
    <property type="match status" value="1"/>
</dbReference>
<proteinExistence type="predicted"/>
<dbReference type="Proteomes" id="UP000016231">
    <property type="component" value="Chromosome"/>
</dbReference>
<keyword evidence="3" id="KW-0732">Signal</keyword>
<dbReference type="GO" id="GO:0003824">
    <property type="term" value="F:catalytic activity"/>
    <property type="evidence" value="ECO:0007669"/>
    <property type="project" value="UniProtKB-ARBA"/>
</dbReference>
<evidence type="ECO:0000256" key="2">
    <source>
        <dbReference type="SAM" id="MobiDB-lite"/>
    </source>
</evidence>
<dbReference type="EMBL" id="CP003700">
    <property type="protein sequence ID" value="AGU16126.1"/>
    <property type="molecule type" value="Genomic_DNA"/>
</dbReference>
<feature type="compositionally biased region" description="Low complexity" evidence="2">
    <location>
        <begin position="2169"/>
        <end position="2180"/>
    </location>
</feature>
<feature type="signal peptide" evidence="3">
    <location>
        <begin position="1"/>
        <end position="24"/>
    </location>
</feature>
<keyword evidence="1" id="KW-0175">Coiled coil</keyword>
<dbReference type="HOGENOM" id="CLU_000043_8_2_0"/>
<feature type="coiled-coil region" evidence="1">
    <location>
        <begin position="2588"/>
        <end position="2615"/>
    </location>
</feature>
<dbReference type="InterPro" id="IPR011050">
    <property type="entry name" value="Pectin_lyase_fold/virulence"/>
</dbReference>
<evidence type="ECO:0000256" key="3">
    <source>
        <dbReference type="SAM" id="SignalP"/>
    </source>
</evidence>
<dbReference type="InterPro" id="IPR025157">
    <property type="entry name" value="Hemagglutinin_rpt"/>
</dbReference>
<name>U3H027_FUSVC</name>
<evidence type="ECO:0000313" key="6">
    <source>
        <dbReference type="Proteomes" id="UP000016231"/>
    </source>
</evidence>
<dbReference type="InterPro" id="IPR008638">
    <property type="entry name" value="FhaB/CdiA-like_TPS"/>
</dbReference>
<dbReference type="eggNOG" id="COG3209">
    <property type="taxonomic scope" value="Bacteria"/>
</dbReference>
<protein>
    <recommendedName>
        <fullName evidence="4">Filamentous haemagglutinin FhaB/tRNA nuclease CdiA-like TPS domain-containing protein</fullName>
    </recommendedName>
</protein>
<gene>
    <name evidence="5" type="ORF">HMPREF0946_02206</name>
</gene>
<evidence type="ECO:0000313" key="5">
    <source>
        <dbReference type="EMBL" id="AGU16126.1"/>
    </source>
</evidence>
<dbReference type="Pfam" id="PF24691">
    <property type="entry name" value="TreTu_C"/>
    <property type="match status" value="1"/>
</dbReference>
<dbReference type="SMART" id="SM00912">
    <property type="entry name" value="Haemagg_act"/>
    <property type="match status" value="1"/>
</dbReference>
<feature type="region of interest" description="Disordered" evidence="2">
    <location>
        <begin position="2166"/>
        <end position="2201"/>
    </location>
</feature>
<feature type="chain" id="PRO_5004641929" description="Filamentous haemagglutinin FhaB/tRNA nuclease CdiA-like TPS domain-containing protein" evidence="3">
    <location>
        <begin position="25"/>
        <end position="2926"/>
    </location>
</feature>
<dbReference type="InterPro" id="IPR057938">
    <property type="entry name" value="TreTu_C"/>
</dbReference>
<accession>U3H027</accession>